<dbReference type="PANTHER" id="PTHR14453:SF102">
    <property type="entry name" value="PROTEIN MONO-ADP-RIBOSYLTRANSFERASE PARP14-LIKE"/>
    <property type="match status" value="1"/>
</dbReference>
<evidence type="ECO:0000256" key="9">
    <source>
        <dbReference type="SAM" id="MobiDB-lite"/>
    </source>
</evidence>
<dbReference type="GO" id="GO:0070212">
    <property type="term" value="P:protein poly-ADP-ribosylation"/>
    <property type="evidence" value="ECO:0007669"/>
    <property type="project" value="TreeGrafter"/>
</dbReference>
<organism evidence="14 15">
    <name type="scientific">Pocillopora meandrina</name>
    <dbReference type="NCBI Taxonomy" id="46732"/>
    <lineage>
        <taxon>Eukaryota</taxon>
        <taxon>Metazoa</taxon>
        <taxon>Cnidaria</taxon>
        <taxon>Anthozoa</taxon>
        <taxon>Hexacorallia</taxon>
        <taxon>Scleractinia</taxon>
        <taxon>Astrocoeniina</taxon>
        <taxon>Pocilloporidae</taxon>
        <taxon>Pocillopora</taxon>
    </lineage>
</organism>
<dbReference type="EC" id="2.4.2.-" evidence="7"/>
<feature type="domain" description="Macro" evidence="13">
    <location>
        <begin position="1188"/>
        <end position="1371"/>
    </location>
</feature>
<feature type="compositionally biased region" description="Polar residues" evidence="9">
    <location>
        <begin position="95"/>
        <end position="110"/>
    </location>
</feature>
<name>A0AAU9VYK5_9CNID</name>
<dbReference type="Pfam" id="PF00644">
    <property type="entry name" value="PARP"/>
    <property type="match status" value="1"/>
</dbReference>
<dbReference type="Pfam" id="PF23085">
    <property type="entry name" value="RRM_PARP14_3"/>
    <property type="match status" value="4"/>
</dbReference>
<dbReference type="InterPro" id="IPR002589">
    <property type="entry name" value="Macro_dom"/>
</dbReference>
<evidence type="ECO:0000259" key="12">
    <source>
        <dbReference type="PROSITE" id="PS51059"/>
    </source>
</evidence>
<dbReference type="SUPFAM" id="SSF117839">
    <property type="entry name" value="WWE domain"/>
    <property type="match status" value="1"/>
</dbReference>
<dbReference type="PROSITE" id="PS50918">
    <property type="entry name" value="WWE"/>
    <property type="match status" value="1"/>
</dbReference>
<feature type="domain" description="Macro" evidence="13">
    <location>
        <begin position="962"/>
        <end position="1154"/>
    </location>
</feature>
<gene>
    <name evidence="14" type="ORF">PMEA_00028918</name>
</gene>
<sequence length="2014" mass="224901">MSSSLIFVSGFPDGTSEIALMIYFQSVRESGGGDVESIEIDRRTARITFTEAQVAERVFNRTHTFKNHTLQITRMPQHEGRSSRLEEKRRASLNEFENQDTCRNNSRQRNSSTEEPPSSQESASAASVQNGSPIPERCIIEVTGLPDGASEDLVTNYFENAKRSKGGPVSSVVMTPKLRKCLVTFESPDDAERTINHSSHVLSGEKLQVSLFIEEDESAVEFDENKGEDEDLDKEGGITIIVSGILSSTSEDTVIFYFENSRRSGGGDVFDVHYNDKGEAVITFSEVKDLQRLLEKPHKIDDRIITVVRQPPPKKVPLDPLRLHVQGISKTTTKDCLSFYLEKFADVDVEEVYLGVKDNALAVFESEPDFESLLHKVNNDKKGLEGKKPRLERVPVCSCILVTGLKRESTDHTIDLYFDNEKRSGGKDVSRVERIRKDQALVHFEDHTSVQDVIARGQREAHKIDGVELEVMPYYPFLENAASKRMEVTFDPDIYKYIKVHHKSELQTLLEKYSVEAELSDGSILIISPADSKCDTTWEEGAESFKSFLFNFKKSEISVPSEIFDEVSKRWQLQCSSQGTANFLLSFDNHRRLAVTLGKKTVVEQEEEKLKELMTEVKQDSELMKSVVEVVETNYSRSRLTLLEMSGLCNKLADEYRHLSINVDSVGEKLCFKGPRKNIQEVKLEVVTFISKVIERTTEQPTGIIDVLRQQHVSTFLQELFEKKSIQAVILLDQGRNSNEVQVVGVDAKNAKEAEAILQDSLKEKSIHLEPENTQVINSHEWKDFQLSMTSNFKVGIAVDASVSNVWISGITDDVDNCSDQVQKFLEKNTILHNVVQVEEGTARFIATLWEKKLEAIKGELSNCYVDMRVTSDYTGIEVSGTAEGIAKCVPQIHNLVDTVQKECIAIDKPGMKKFFEDGKGQAILKSVGDFNKCVILTTENNEVESVPDFSREDEHFQSAAEFVCGCSTKHGKKISIMKGDITKDRVDAIVNAANDRLHHIGGVAGAIVTEGGRDIQEECDTFVRRNGPLLEGHVFVSGAGKLPCSQVIHAVGPKWSPEADKKRQREEVTQEERYLKQAIMNVLAKAKHLTSLAIPGVSCGIYNFPRDLCAKIILDTILEFCERNSNCHLSEIHLIDKDDKTVQAFEGEFKERFADEQTFRARKVGKSVFSSAPNYSDYGRAAQMKKARAPRSFVTQGIRVTVESGDLADQRADILVGTAASNLNLSQNPCARALSQRAGPALQKQCNKVGQVAVGDIAVVDQPGNLKCQAVVFAVCSDWQDGKGKKVLKRLIRKCLEEATGAGVASIAFPAIGTGILAFPRAEVAEIYFDEVTSHSKKNPSTTLKEVRFVLYDKDYPTIQAFEEEIKRRDMENTPIPVRRAAHPIKIQSTNNPSSAVYASSSPNVTFSPVRERKPDHLESNVGALCFLAQPGDITNESTDAIAIISNPELDVKRGGGAGAAILKKGGHSIQRECQSFGPQSPGAVVVTKAGNLNARFVFHIVLPQPLNNKSIKVSVMKCLQEVEKRGLSSISFPVIGTGNLGFTAKSCAETMLSAVCDFNNHQPASLKLVKMIIFQKEMIKDVRQAMEEASGQAPANKPGIFQRVVSRFSDLFGFGEKDIELPKSQDSNKILHLAVFAGCKEDIQGATRRINEIMKENSTTQIIKQEAVTIFSRDNLRKIHTLEQIHDVSVSVEKLAGRIVIRGQTSDILNVSGEIHTILHKLKEEEHERKRAEELSKDIRWKYHDGNNFVEYGSLVNAKIEAAHNQRKTGVTITSEEEDDFRVDFSSMTMTDPRGVATPVERIDLRKGVLQLPTYWIPQPKDSQGLEMTVHLVELDPVKDSQQYAHVQNQFQQTCSNQILKIERVQNPHLFGSYMIRKQKMDETKGSNERWLFHGTPGDNCKLINHKGFNRSFHGKNATVYGNGVYFAEDASYSARSTYSPADMSGQRYMYYSRVLVGEYAQGKQGLLTPPAKNPNDPTDTYDSVVDQIPNPKIFVVFYDSQCYPEYLITFC</sequence>
<keyword evidence="5" id="KW-0539">Nucleus</keyword>
<dbReference type="Pfam" id="PF01661">
    <property type="entry name" value="Macro"/>
    <property type="match status" value="3"/>
</dbReference>
<dbReference type="PROSITE" id="PS51059">
    <property type="entry name" value="PARP_CATALYTIC"/>
    <property type="match status" value="1"/>
</dbReference>
<dbReference type="InterPro" id="IPR000504">
    <property type="entry name" value="RRM_dom"/>
</dbReference>
<dbReference type="GO" id="GO:0003714">
    <property type="term" value="F:transcription corepressor activity"/>
    <property type="evidence" value="ECO:0007669"/>
    <property type="project" value="TreeGrafter"/>
</dbReference>
<dbReference type="Gene3D" id="3.40.220.10">
    <property type="entry name" value="Leucine Aminopeptidase, subunit E, domain 1"/>
    <property type="match status" value="3"/>
</dbReference>
<reference evidence="14 15" key="1">
    <citation type="submission" date="2022-05" db="EMBL/GenBank/DDBJ databases">
        <authorList>
            <consortium name="Genoscope - CEA"/>
            <person name="William W."/>
        </authorList>
    </citation>
    <scope>NUCLEOTIDE SEQUENCE [LARGE SCALE GENOMIC DNA]</scope>
</reference>
<feature type="domain" description="WWE" evidence="11">
    <location>
        <begin position="1729"/>
        <end position="1804"/>
    </location>
</feature>
<dbReference type="InterPro" id="IPR035979">
    <property type="entry name" value="RBD_domain_sf"/>
</dbReference>
<dbReference type="CDD" id="cd01439">
    <property type="entry name" value="TCCD_inducible_PARP_like"/>
    <property type="match status" value="1"/>
</dbReference>
<dbReference type="InterPro" id="IPR043472">
    <property type="entry name" value="Macro_dom-like"/>
</dbReference>
<dbReference type="SUPFAM" id="SSF52949">
    <property type="entry name" value="Macro domain-like"/>
    <property type="match status" value="3"/>
</dbReference>
<feature type="domain" description="Macro" evidence="13">
    <location>
        <begin position="1415"/>
        <end position="1592"/>
    </location>
</feature>
<dbReference type="PROSITE" id="PS51154">
    <property type="entry name" value="MACRO"/>
    <property type="match status" value="3"/>
</dbReference>
<evidence type="ECO:0000256" key="7">
    <source>
        <dbReference type="RuleBase" id="RU362114"/>
    </source>
</evidence>
<feature type="coiled-coil region" evidence="8">
    <location>
        <begin position="1717"/>
        <end position="1744"/>
    </location>
</feature>
<dbReference type="EMBL" id="CALNXJ010000006">
    <property type="protein sequence ID" value="CAH3042629.1"/>
    <property type="molecule type" value="Genomic_DNA"/>
</dbReference>
<protein>
    <recommendedName>
        <fullName evidence="7">Poly [ADP-ribose] polymerase</fullName>
        <shortName evidence="7">PARP</shortName>
        <ecNumber evidence="7">2.4.2.-</ecNumber>
    </recommendedName>
</protein>
<feature type="domain" description="RRM" evidence="10">
    <location>
        <begin position="238"/>
        <end position="312"/>
    </location>
</feature>
<dbReference type="CDD" id="cd12547">
    <property type="entry name" value="RRM1_2_PAR10"/>
    <property type="match status" value="3"/>
</dbReference>
<keyword evidence="8" id="KW-0175">Coiled coil</keyword>
<dbReference type="SMART" id="SM00360">
    <property type="entry name" value="RRM"/>
    <property type="match status" value="5"/>
</dbReference>
<dbReference type="Proteomes" id="UP001159428">
    <property type="component" value="Unassembled WGS sequence"/>
</dbReference>
<dbReference type="InterPro" id="IPR052056">
    <property type="entry name" value="Mono-ARTD/PARP"/>
</dbReference>
<dbReference type="GO" id="GO:0010629">
    <property type="term" value="P:negative regulation of gene expression"/>
    <property type="evidence" value="ECO:0007669"/>
    <property type="project" value="TreeGrafter"/>
</dbReference>
<keyword evidence="3 7" id="KW-0808">Transferase</keyword>
<evidence type="ECO:0000256" key="3">
    <source>
        <dbReference type="ARBA" id="ARBA00022679"/>
    </source>
</evidence>
<comment type="subcellular location">
    <subcellularLocation>
        <location evidence="1">Nucleus</location>
    </subcellularLocation>
</comment>
<accession>A0AAU9VYK5</accession>
<evidence type="ECO:0000256" key="2">
    <source>
        <dbReference type="ARBA" id="ARBA00022676"/>
    </source>
</evidence>
<feature type="domain" description="RRM" evidence="10">
    <location>
        <begin position="138"/>
        <end position="225"/>
    </location>
</feature>
<dbReference type="GO" id="GO:1990404">
    <property type="term" value="F:NAD+-protein mono-ADP-ribosyltransferase activity"/>
    <property type="evidence" value="ECO:0007669"/>
    <property type="project" value="TreeGrafter"/>
</dbReference>
<keyword evidence="4 7" id="KW-0520">NAD</keyword>
<keyword evidence="2 7" id="KW-0328">Glycosyltransferase</keyword>
<feature type="region of interest" description="Disordered" evidence="9">
    <location>
        <begin position="73"/>
        <end position="132"/>
    </location>
</feature>
<dbReference type="SUPFAM" id="SSF54928">
    <property type="entry name" value="RNA-binding domain, RBD"/>
    <property type="match status" value="1"/>
</dbReference>
<dbReference type="Gene3D" id="3.90.228.10">
    <property type="match status" value="1"/>
</dbReference>
<feature type="domain" description="PARP catalytic" evidence="12">
    <location>
        <begin position="1819"/>
        <end position="2014"/>
    </location>
</feature>
<dbReference type="GO" id="GO:0003950">
    <property type="term" value="F:NAD+ poly-ADP-ribosyltransferase activity"/>
    <property type="evidence" value="ECO:0007669"/>
    <property type="project" value="UniProtKB-UniRule"/>
</dbReference>
<dbReference type="InterPro" id="IPR037197">
    <property type="entry name" value="WWE_dom_sf"/>
</dbReference>
<dbReference type="Gene3D" id="3.30.70.330">
    <property type="match status" value="4"/>
</dbReference>
<comment type="caution">
    <text evidence="14">The sequence shown here is derived from an EMBL/GenBank/DDBJ whole genome shotgun (WGS) entry which is preliminary data.</text>
</comment>
<proteinExistence type="predicted"/>
<dbReference type="GO" id="GO:0005634">
    <property type="term" value="C:nucleus"/>
    <property type="evidence" value="ECO:0007669"/>
    <property type="project" value="UniProtKB-SubCell"/>
</dbReference>
<dbReference type="SUPFAM" id="SSF56399">
    <property type="entry name" value="ADP-ribosylation"/>
    <property type="match status" value="1"/>
</dbReference>
<dbReference type="PROSITE" id="PS50102">
    <property type="entry name" value="RRM"/>
    <property type="match status" value="3"/>
</dbReference>
<feature type="compositionally biased region" description="Low complexity" evidence="9">
    <location>
        <begin position="111"/>
        <end position="127"/>
    </location>
</feature>
<dbReference type="SMART" id="SM00506">
    <property type="entry name" value="A1pp"/>
    <property type="match status" value="3"/>
</dbReference>
<keyword evidence="15" id="KW-1185">Reference proteome</keyword>
<dbReference type="CDD" id="cd02907">
    <property type="entry name" value="Macro_Af1521_BAL-like"/>
    <property type="match status" value="1"/>
</dbReference>
<evidence type="ECO:0000256" key="8">
    <source>
        <dbReference type="SAM" id="Coils"/>
    </source>
</evidence>
<evidence type="ECO:0000256" key="5">
    <source>
        <dbReference type="ARBA" id="ARBA00023242"/>
    </source>
</evidence>
<dbReference type="GO" id="GO:0005737">
    <property type="term" value="C:cytoplasm"/>
    <property type="evidence" value="ECO:0007669"/>
    <property type="project" value="TreeGrafter"/>
</dbReference>
<evidence type="ECO:0000256" key="4">
    <source>
        <dbReference type="ARBA" id="ARBA00023027"/>
    </source>
</evidence>
<dbReference type="GO" id="GO:0003723">
    <property type="term" value="F:RNA binding"/>
    <property type="evidence" value="ECO:0007669"/>
    <property type="project" value="UniProtKB-UniRule"/>
</dbReference>
<evidence type="ECO:0000259" key="11">
    <source>
        <dbReference type="PROSITE" id="PS50918"/>
    </source>
</evidence>
<dbReference type="InterPro" id="IPR012317">
    <property type="entry name" value="Poly(ADP-ribose)pol_cat_dom"/>
</dbReference>
<dbReference type="FunFam" id="3.90.228.10:FF:000008">
    <property type="entry name" value="Poly [ADP-ribose] polymerase"/>
    <property type="match status" value="1"/>
</dbReference>
<evidence type="ECO:0000313" key="15">
    <source>
        <dbReference type="Proteomes" id="UP001159428"/>
    </source>
</evidence>
<dbReference type="Gene3D" id="3.30.720.50">
    <property type="match status" value="1"/>
</dbReference>
<dbReference type="Pfam" id="PF02825">
    <property type="entry name" value="WWE"/>
    <property type="match status" value="1"/>
</dbReference>
<evidence type="ECO:0000256" key="6">
    <source>
        <dbReference type="PROSITE-ProRule" id="PRU00176"/>
    </source>
</evidence>
<feature type="compositionally biased region" description="Basic and acidic residues" evidence="9">
    <location>
        <begin position="76"/>
        <end position="92"/>
    </location>
</feature>
<evidence type="ECO:0000259" key="13">
    <source>
        <dbReference type="PROSITE" id="PS51154"/>
    </source>
</evidence>
<dbReference type="PANTHER" id="PTHR14453">
    <property type="entry name" value="PARP/ZINC FINGER CCCH TYPE DOMAIN CONTAINING PROTEIN"/>
    <property type="match status" value="1"/>
</dbReference>
<dbReference type="InterPro" id="IPR034464">
    <property type="entry name" value="PAR10_RRM1_2"/>
</dbReference>
<keyword evidence="6" id="KW-0694">RNA-binding</keyword>
<dbReference type="InterPro" id="IPR012677">
    <property type="entry name" value="Nucleotide-bd_a/b_plait_sf"/>
</dbReference>
<dbReference type="InterPro" id="IPR004170">
    <property type="entry name" value="WWE_dom"/>
</dbReference>
<evidence type="ECO:0000313" key="14">
    <source>
        <dbReference type="EMBL" id="CAH3042629.1"/>
    </source>
</evidence>
<evidence type="ECO:0000256" key="1">
    <source>
        <dbReference type="ARBA" id="ARBA00004123"/>
    </source>
</evidence>
<feature type="domain" description="RRM" evidence="10">
    <location>
        <begin position="4"/>
        <end position="90"/>
    </location>
</feature>
<evidence type="ECO:0000259" key="10">
    <source>
        <dbReference type="PROSITE" id="PS50102"/>
    </source>
</evidence>